<feature type="domain" description="Calcineurin-like phosphoesterase" evidence="4">
    <location>
        <begin position="169"/>
        <end position="353"/>
    </location>
</feature>
<dbReference type="Pfam" id="PF00149">
    <property type="entry name" value="Metallophos"/>
    <property type="match status" value="1"/>
</dbReference>
<dbReference type="SUPFAM" id="SSF56300">
    <property type="entry name" value="Metallo-dependent phosphatases"/>
    <property type="match status" value="1"/>
</dbReference>
<keyword evidence="2" id="KW-0378">Hydrolase</keyword>
<evidence type="ECO:0000259" key="4">
    <source>
        <dbReference type="Pfam" id="PF00149"/>
    </source>
</evidence>
<reference evidence="5 6" key="1">
    <citation type="submission" date="2021-01" db="EMBL/GenBank/DDBJ databases">
        <title>Chryseolinea sp. Jin1 Genome sequencing and assembly.</title>
        <authorList>
            <person name="Kim I."/>
        </authorList>
    </citation>
    <scope>NUCLEOTIDE SEQUENCE [LARGE SCALE GENOMIC DNA]</scope>
    <source>
        <strain evidence="5 6">Jin1</strain>
    </source>
</reference>
<proteinExistence type="predicted"/>
<keyword evidence="3" id="KW-1133">Transmembrane helix</keyword>
<comment type="caution">
    <text evidence="5">The sequence shown here is derived from an EMBL/GenBank/DDBJ whole genome shotgun (WGS) entry which is preliminary data.</text>
</comment>
<feature type="transmembrane region" description="Helical" evidence="3">
    <location>
        <begin position="38"/>
        <end position="59"/>
    </location>
</feature>
<sequence length="414" mass="46661">MAAGGILLMVLVDLYTYQAIRTLSHAYHRLVKNTTRGLFWLFTLLAVVAVAWVVIIDISNEKLRQWVVIVLAIFYFSKILLIVFILADDVRRAIRMAQRYFKRRKLKPGETLDEGHITRSEFLTRTALVAGGIPLAGLSFGILSGAHDFRLRKQTIYLPNLPKAFDGLRMGQISDIHTGSLFNKTAIQGGVELLMREKPDVIFFTGDLVNIETKEVNDYIGVFDKLKADLGVISVTGNHDYGNYRTWPTPEAKRKNQQDMIAAHKQMGYDLLINEHRFLEMGGDKIAILGVENWGVGPPLRFPKYGKLDLAHAGTEEAPLKILLSHDPTHWDAQIRPDYGDIDLTLSGHTHGYQLGVSVGSFTWSPAQYRFKQWAGLYQEGKQYLYVNRGFGCVGYPGRIGMPPELTLIELKRG</sequence>
<evidence type="ECO:0000256" key="1">
    <source>
        <dbReference type="ARBA" id="ARBA00022723"/>
    </source>
</evidence>
<keyword evidence="1" id="KW-0479">Metal-binding</keyword>
<dbReference type="Gene3D" id="3.60.21.10">
    <property type="match status" value="1"/>
</dbReference>
<keyword evidence="6" id="KW-1185">Reference proteome</keyword>
<organism evidence="5 6">
    <name type="scientific">Chryseolinea lacunae</name>
    <dbReference type="NCBI Taxonomy" id="2801331"/>
    <lineage>
        <taxon>Bacteria</taxon>
        <taxon>Pseudomonadati</taxon>
        <taxon>Bacteroidota</taxon>
        <taxon>Cytophagia</taxon>
        <taxon>Cytophagales</taxon>
        <taxon>Fulvivirgaceae</taxon>
        <taxon>Chryseolinea</taxon>
    </lineage>
</organism>
<keyword evidence="3" id="KW-0812">Transmembrane</keyword>
<dbReference type="Proteomes" id="UP000613030">
    <property type="component" value="Unassembled WGS sequence"/>
</dbReference>
<dbReference type="InterPro" id="IPR004843">
    <property type="entry name" value="Calcineurin-like_PHP"/>
</dbReference>
<accession>A0ABS1KSS6</accession>
<gene>
    <name evidence="5" type="ORF">JI741_08820</name>
</gene>
<evidence type="ECO:0000256" key="3">
    <source>
        <dbReference type="SAM" id="Phobius"/>
    </source>
</evidence>
<name>A0ABS1KSS6_9BACT</name>
<dbReference type="EMBL" id="JAERRB010000002">
    <property type="protein sequence ID" value="MBL0741321.1"/>
    <property type="molecule type" value="Genomic_DNA"/>
</dbReference>
<dbReference type="InterPro" id="IPR029052">
    <property type="entry name" value="Metallo-depent_PP-like"/>
</dbReference>
<evidence type="ECO:0000256" key="2">
    <source>
        <dbReference type="ARBA" id="ARBA00022801"/>
    </source>
</evidence>
<evidence type="ECO:0000313" key="5">
    <source>
        <dbReference type="EMBL" id="MBL0741321.1"/>
    </source>
</evidence>
<evidence type="ECO:0000313" key="6">
    <source>
        <dbReference type="Proteomes" id="UP000613030"/>
    </source>
</evidence>
<dbReference type="InterPro" id="IPR051158">
    <property type="entry name" value="Metallophosphoesterase_sf"/>
</dbReference>
<feature type="transmembrane region" description="Helical" evidence="3">
    <location>
        <begin position="66"/>
        <end position="87"/>
    </location>
</feature>
<feature type="transmembrane region" description="Helical" evidence="3">
    <location>
        <begin position="122"/>
        <end position="143"/>
    </location>
</feature>
<dbReference type="PANTHER" id="PTHR31302:SF31">
    <property type="entry name" value="PHOSPHODIESTERASE YAEI"/>
    <property type="match status" value="1"/>
</dbReference>
<dbReference type="PANTHER" id="PTHR31302">
    <property type="entry name" value="TRANSMEMBRANE PROTEIN WITH METALLOPHOSPHOESTERASE DOMAIN-RELATED"/>
    <property type="match status" value="1"/>
</dbReference>
<keyword evidence="3" id="KW-0472">Membrane</keyword>
<protein>
    <submittedName>
        <fullName evidence="5">Metallophosphoesterase</fullName>
    </submittedName>
</protein>